<gene>
    <name evidence="2" type="ORF">DS745_14565</name>
</gene>
<keyword evidence="1" id="KW-0812">Transmembrane</keyword>
<proteinExistence type="predicted"/>
<dbReference type="EMBL" id="QOUX01000045">
    <property type="protein sequence ID" value="RXI99443.1"/>
    <property type="molecule type" value="Genomic_DNA"/>
</dbReference>
<name>A0A4Q0VRF4_9BACI</name>
<organism evidence="2 3">
    <name type="scientific">Anaerobacillus alkaliphilus</name>
    <dbReference type="NCBI Taxonomy" id="1548597"/>
    <lineage>
        <taxon>Bacteria</taxon>
        <taxon>Bacillati</taxon>
        <taxon>Bacillota</taxon>
        <taxon>Bacilli</taxon>
        <taxon>Bacillales</taxon>
        <taxon>Bacillaceae</taxon>
        <taxon>Anaerobacillus</taxon>
    </lineage>
</organism>
<keyword evidence="3" id="KW-1185">Reference proteome</keyword>
<keyword evidence="1" id="KW-0472">Membrane</keyword>
<dbReference type="AlphaFoldDB" id="A0A4Q0VRF4"/>
<evidence type="ECO:0000256" key="1">
    <source>
        <dbReference type="SAM" id="Phobius"/>
    </source>
</evidence>
<reference evidence="2 3" key="1">
    <citation type="journal article" date="2019" name="Int. J. Syst. Evol. Microbiol.">
        <title>Anaerobacillus alkaliphilus sp. nov., a novel alkaliphilic and moderately halophilic bacterium.</title>
        <authorList>
            <person name="Borsodi A.K."/>
            <person name="Aszalos J.M."/>
            <person name="Bihari P."/>
            <person name="Nagy I."/>
            <person name="Schumann P."/>
            <person name="Sproer C."/>
            <person name="Kovacs A.L."/>
            <person name="Boka K."/>
            <person name="Dobosy P."/>
            <person name="Ovari M."/>
            <person name="Szili-Kovacs T."/>
            <person name="Toth E."/>
        </authorList>
    </citation>
    <scope>NUCLEOTIDE SEQUENCE [LARGE SCALE GENOMIC DNA]</scope>
    <source>
        <strain evidence="2 3">B16-10</strain>
    </source>
</reference>
<accession>A0A4Q0VRF4</accession>
<evidence type="ECO:0000313" key="3">
    <source>
        <dbReference type="Proteomes" id="UP000290649"/>
    </source>
</evidence>
<feature type="transmembrane region" description="Helical" evidence="1">
    <location>
        <begin position="36"/>
        <end position="55"/>
    </location>
</feature>
<comment type="caution">
    <text evidence="2">The sequence shown here is derived from an EMBL/GenBank/DDBJ whole genome shotgun (WGS) entry which is preliminary data.</text>
</comment>
<dbReference type="RefSeq" id="WP_129078953.1">
    <property type="nucleotide sequence ID" value="NZ_QOUX01000045.1"/>
</dbReference>
<feature type="transmembrane region" description="Helical" evidence="1">
    <location>
        <begin position="6"/>
        <end position="24"/>
    </location>
</feature>
<keyword evidence="1" id="KW-1133">Transmembrane helix</keyword>
<sequence>MKVAAIVIVTIFAFLIIPVHYLVIMKFTHAVDYPKTLLILVVVAAFLAAILTAGYNEKRE</sequence>
<dbReference type="Proteomes" id="UP000290649">
    <property type="component" value="Unassembled WGS sequence"/>
</dbReference>
<dbReference type="OrthoDB" id="2974160at2"/>
<protein>
    <submittedName>
        <fullName evidence="2">Uncharacterized protein</fullName>
    </submittedName>
</protein>
<evidence type="ECO:0000313" key="2">
    <source>
        <dbReference type="EMBL" id="RXI99443.1"/>
    </source>
</evidence>